<gene>
    <name evidence="1" type="ORF">EV182_000793</name>
</gene>
<dbReference type="EMBL" id="JAMZIH010000065">
    <property type="protein sequence ID" value="KAJ1680042.1"/>
    <property type="molecule type" value="Genomic_DNA"/>
</dbReference>
<comment type="caution">
    <text evidence="1">The sequence shown here is derived from an EMBL/GenBank/DDBJ whole genome shotgun (WGS) entry which is preliminary data.</text>
</comment>
<dbReference type="Proteomes" id="UP001145114">
    <property type="component" value="Unassembled WGS sequence"/>
</dbReference>
<name>A0ACC1HUU1_9FUNG</name>
<keyword evidence="2" id="KW-1185">Reference proteome</keyword>
<proteinExistence type="predicted"/>
<accession>A0ACC1HUU1</accession>
<evidence type="ECO:0000313" key="1">
    <source>
        <dbReference type="EMBL" id="KAJ1680042.1"/>
    </source>
</evidence>
<sequence>MEKTMGISRTGGGGDGDGANTFEQIQSLSRLQRLAELDFRFNTFNARFYAPQSAADPLGMHGHCAGASGGVGNGENPLVSPVLPSGGGGGGSNQLPGLVADSQSTGLNEESWRARDIVYVRQLKMSSTGRQLLNQRERYRARICELFPNIRVLDGMPVLTHGEKR</sequence>
<reference evidence="1" key="1">
    <citation type="submission" date="2022-06" db="EMBL/GenBank/DDBJ databases">
        <title>Phylogenomic reconstructions and comparative analyses of Kickxellomycotina fungi.</title>
        <authorList>
            <person name="Reynolds N.K."/>
            <person name="Stajich J.E."/>
            <person name="Barry K."/>
            <person name="Grigoriev I.V."/>
            <person name="Crous P."/>
            <person name="Smith M.E."/>
        </authorList>
    </citation>
    <scope>NUCLEOTIDE SEQUENCE</scope>
    <source>
        <strain evidence="1">RSA 2271</strain>
    </source>
</reference>
<protein>
    <submittedName>
        <fullName evidence="1">Uncharacterized protein</fullName>
    </submittedName>
</protein>
<evidence type="ECO:0000313" key="2">
    <source>
        <dbReference type="Proteomes" id="UP001145114"/>
    </source>
</evidence>
<organism evidence="1 2">
    <name type="scientific">Spiromyces aspiralis</name>
    <dbReference type="NCBI Taxonomy" id="68401"/>
    <lineage>
        <taxon>Eukaryota</taxon>
        <taxon>Fungi</taxon>
        <taxon>Fungi incertae sedis</taxon>
        <taxon>Zoopagomycota</taxon>
        <taxon>Kickxellomycotina</taxon>
        <taxon>Kickxellomycetes</taxon>
        <taxon>Kickxellales</taxon>
        <taxon>Kickxellaceae</taxon>
        <taxon>Spiromyces</taxon>
    </lineage>
</organism>